<feature type="domain" description="Phosphofurin acidic cluster sorting protein 1/2 C-terminal" evidence="2">
    <location>
        <begin position="397"/>
        <end position="499"/>
    </location>
</feature>
<dbReference type="InterPro" id="IPR019381">
    <property type="entry name" value="PACS1/2_C"/>
</dbReference>
<keyword evidence="4" id="KW-1185">Reference proteome</keyword>
<dbReference type="Proteomes" id="UP001177744">
    <property type="component" value="Unassembled WGS sequence"/>
</dbReference>
<feature type="region of interest" description="Disordered" evidence="1">
    <location>
        <begin position="190"/>
        <end position="226"/>
    </location>
</feature>
<reference evidence="3" key="1">
    <citation type="submission" date="2023-06" db="EMBL/GenBank/DDBJ databases">
        <title>Reference genome for the Northern bat (Eptesicus nilssonii), a most northern bat species.</title>
        <authorList>
            <person name="Laine V.N."/>
            <person name="Pulliainen A.T."/>
            <person name="Lilley T.M."/>
        </authorList>
    </citation>
    <scope>NUCLEOTIDE SEQUENCE</scope>
    <source>
        <strain evidence="3">BLF_Eptnil</strain>
        <tissue evidence="3">Kidney</tissue>
    </source>
</reference>
<organism evidence="3 4">
    <name type="scientific">Cnephaeus nilssonii</name>
    <name type="common">Northern bat</name>
    <name type="synonym">Eptesicus nilssonii</name>
    <dbReference type="NCBI Taxonomy" id="3371016"/>
    <lineage>
        <taxon>Eukaryota</taxon>
        <taxon>Metazoa</taxon>
        <taxon>Chordata</taxon>
        <taxon>Craniata</taxon>
        <taxon>Vertebrata</taxon>
        <taxon>Euteleostomi</taxon>
        <taxon>Mammalia</taxon>
        <taxon>Eutheria</taxon>
        <taxon>Laurasiatheria</taxon>
        <taxon>Chiroptera</taxon>
        <taxon>Yangochiroptera</taxon>
        <taxon>Vespertilionidae</taxon>
        <taxon>Cnephaeus</taxon>
    </lineage>
</organism>
<gene>
    <name evidence="3" type="ORF">QTO34_017011</name>
</gene>
<evidence type="ECO:0000313" key="3">
    <source>
        <dbReference type="EMBL" id="KAK1327358.1"/>
    </source>
</evidence>
<dbReference type="GO" id="GO:0072659">
    <property type="term" value="P:protein localization to plasma membrane"/>
    <property type="evidence" value="ECO:0007669"/>
    <property type="project" value="TreeGrafter"/>
</dbReference>
<feature type="region of interest" description="Disordered" evidence="1">
    <location>
        <begin position="596"/>
        <end position="615"/>
    </location>
</feature>
<protein>
    <recommendedName>
        <fullName evidence="2">Phosphofurin acidic cluster sorting protein 1/2 C-terminal domain-containing protein</fullName>
    </recommendedName>
</protein>
<evidence type="ECO:0000313" key="4">
    <source>
        <dbReference type="Proteomes" id="UP001177744"/>
    </source>
</evidence>
<dbReference type="EMBL" id="JAULJE010000064">
    <property type="protein sequence ID" value="KAK1327358.1"/>
    <property type="molecule type" value="Genomic_DNA"/>
</dbReference>
<dbReference type="PANTHER" id="PTHR13280:SF15">
    <property type="entry name" value="PHOSPHOFURIN ACIDIC CLUSTER SORTING PROTEIN 2"/>
    <property type="match status" value="1"/>
</dbReference>
<dbReference type="GO" id="GO:0044325">
    <property type="term" value="F:transmembrane transporter binding"/>
    <property type="evidence" value="ECO:0007669"/>
    <property type="project" value="TreeGrafter"/>
</dbReference>
<feature type="domain" description="Phosphofurin acidic cluster sorting protein 1/2 C-terminal" evidence="2">
    <location>
        <begin position="2"/>
        <end position="133"/>
    </location>
</feature>
<sequence length="615" mass="68995">MLPEVCTCSKSEVQVAFSTIISWIQRHCHLNSQPLNPVKIPVAGAQQYFSSVLWLFLELLSYNRAPCPRLGYMYFLVMWTLGSHPVARYLGSVHYRYKSFFQDLARQDLFYKESQRAVQDTLGMVLRITQSMTVDKENNKKVKKTKEKNMAYQSQCLEDISRLICRAKQRQNTLWVLIDCMEWNNVKLPQAAPEQDQETPKEETPTLLPSPEPEQAPGTAVPELPDVDPPAALKMVVFKELEKDLISMVIAMKMQGSNLISMVITMKMQGYKHILWECAVPQWTTGDRFGADFTARPQLPQERRQQATGPVHWSNRFKNQIIWSYKTLPAGAIHKAEVRQQPLKGGHGLCLCSSINEASAKVAKIWICFLSSQPILQEDSAIQADARPSQGLTTPMCAVLRIFLELLSYKMLDWLGYMRFLVIPLGSHPMARHLGSVHYLYNSFFQDLAWWDLFHKLEAQSTMQDTLDIVTRITQYITGPAVPPSCPSRKPCSPTSRRAPRGVLMTNGHQGGLVTPLCSLSVSGVFLPEPGRWCHADGAASGLLDGSPVHRQGDSKKKDLPPVNITLKCTSHSLQVSRLPSSGGATATPTIHDIAHQGEEEEGAVFPKKTKDKVV</sequence>
<feature type="compositionally biased region" description="Low complexity" evidence="1">
    <location>
        <begin position="487"/>
        <end position="497"/>
    </location>
</feature>
<accession>A0AA40LDB6</accession>
<proteinExistence type="predicted"/>
<dbReference type="Pfam" id="PF10254">
    <property type="entry name" value="Pacs-1"/>
    <property type="match status" value="2"/>
</dbReference>
<name>A0AA40LDB6_CNENI</name>
<evidence type="ECO:0000259" key="2">
    <source>
        <dbReference type="Pfam" id="PF10254"/>
    </source>
</evidence>
<comment type="caution">
    <text evidence="3">The sequence shown here is derived from an EMBL/GenBank/DDBJ whole genome shotgun (WGS) entry which is preliminary data.</text>
</comment>
<evidence type="ECO:0000256" key="1">
    <source>
        <dbReference type="SAM" id="MobiDB-lite"/>
    </source>
</evidence>
<dbReference type="AlphaFoldDB" id="A0AA40LDB6"/>
<feature type="region of interest" description="Disordered" evidence="1">
    <location>
        <begin position="482"/>
        <end position="501"/>
    </location>
</feature>
<dbReference type="PANTHER" id="PTHR13280">
    <property type="entry name" value="PHOSPHOFURIN ACIDIC CLUSTER SORTING PROTEIN"/>
    <property type="match status" value="1"/>
</dbReference>